<reference evidence="6" key="1">
    <citation type="journal article" date="2019" name="Int. J. Syst. Evol. Microbiol.">
        <title>The Global Catalogue of Microorganisms (GCM) 10K type strain sequencing project: providing services to taxonomists for standard genome sequencing and annotation.</title>
        <authorList>
            <consortium name="The Broad Institute Genomics Platform"/>
            <consortium name="The Broad Institute Genome Sequencing Center for Infectious Disease"/>
            <person name="Wu L."/>
            <person name="Ma J."/>
        </authorList>
    </citation>
    <scope>NUCLEOTIDE SEQUENCE [LARGE SCALE GENOMIC DNA]</scope>
    <source>
        <strain evidence="6">ICMP 6774ER</strain>
    </source>
</reference>
<organism evidence="5 6">
    <name type="scientific">Nonomuraea mangrovi</name>
    <dbReference type="NCBI Taxonomy" id="2316207"/>
    <lineage>
        <taxon>Bacteria</taxon>
        <taxon>Bacillati</taxon>
        <taxon>Actinomycetota</taxon>
        <taxon>Actinomycetes</taxon>
        <taxon>Streptosporangiales</taxon>
        <taxon>Streptosporangiaceae</taxon>
        <taxon>Nonomuraea</taxon>
    </lineage>
</organism>
<dbReference type="Proteomes" id="UP001597368">
    <property type="component" value="Unassembled WGS sequence"/>
</dbReference>
<evidence type="ECO:0000256" key="1">
    <source>
        <dbReference type="ARBA" id="ARBA00023015"/>
    </source>
</evidence>
<dbReference type="Gene3D" id="1.10.10.60">
    <property type="entry name" value="Homeodomain-like"/>
    <property type="match status" value="2"/>
</dbReference>
<dbReference type="PANTHER" id="PTHR46796:SF7">
    <property type="entry name" value="ARAC FAMILY TRANSCRIPTIONAL REGULATOR"/>
    <property type="match status" value="1"/>
</dbReference>
<dbReference type="InterPro" id="IPR014710">
    <property type="entry name" value="RmlC-like_jellyroll"/>
</dbReference>
<protein>
    <submittedName>
        <fullName evidence="5">AraC family transcriptional regulator</fullName>
    </submittedName>
</protein>
<dbReference type="InterPro" id="IPR018060">
    <property type="entry name" value="HTH_AraC"/>
</dbReference>
<feature type="domain" description="HTH araC/xylS-type" evidence="4">
    <location>
        <begin position="206"/>
        <end position="304"/>
    </location>
</feature>
<evidence type="ECO:0000256" key="3">
    <source>
        <dbReference type="ARBA" id="ARBA00023163"/>
    </source>
</evidence>
<keyword evidence="6" id="KW-1185">Reference proteome</keyword>
<dbReference type="InterPro" id="IPR011051">
    <property type="entry name" value="RmlC_Cupin_sf"/>
</dbReference>
<dbReference type="Pfam" id="PF12833">
    <property type="entry name" value="HTH_18"/>
    <property type="match status" value="1"/>
</dbReference>
<evidence type="ECO:0000256" key="2">
    <source>
        <dbReference type="ARBA" id="ARBA00023125"/>
    </source>
</evidence>
<evidence type="ECO:0000259" key="4">
    <source>
        <dbReference type="PROSITE" id="PS01124"/>
    </source>
</evidence>
<dbReference type="InterPro" id="IPR009057">
    <property type="entry name" value="Homeodomain-like_sf"/>
</dbReference>
<dbReference type="InterPro" id="IPR032783">
    <property type="entry name" value="AraC_lig"/>
</dbReference>
<sequence>MDEDLLSELLAPLRLHGVFHSRWSAHAPWGVAGERENCALLHYVQEGECTVELPEVPEPIRLRAGDLVVFPHGAAHRLADRPGGPTVPLASMLPRREPGAVRTVEIDGPGAITTMLCGGLHYDGAAAAPLYQALPQVLVLDRELLERQPLLSGTLDMLAREWATGEPGAALVALRAFELAFVLALRVALSDLDTPVLHALRHQGISRALLAVHTRFAEQWTLESLAGEAGLSRSAFAAGFRELVGETPMRHLTARRMQEAARLLKESALPHSRIAERVGYRSGVGFHLAFRQWCGQTPGEYRRSGGTRRVER</sequence>
<dbReference type="PANTHER" id="PTHR46796">
    <property type="entry name" value="HTH-TYPE TRANSCRIPTIONAL ACTIVATOR RHAS-RELATED"/>
    <property type="match status" value="1"/>
</dbReference>
<dbReference type="PROSITE" id="PS01124">
    <property type="entry name" value="HTH_ARAC_FAMILY_2"/>
    <property type="match status" value="1"/>
</dbReference>
<dbReference type="SUPFAM" id="SSF46689">
    <property type="entry name" value="Homeodomain-like"/>
    <property type="match status" value="2"/>
</dbReference>
<proteinExistence type="predicted"/>
<dbReference type="RefSeq" id="WP_379581191.1">
    <property type="nucleotide sequence ID" value="NZ_JBHUFV010000079.1"/>
</dbReference>
<keyword evidence="1" id="KW-0805">Transcription regulation</keyword>
<evidence type="ECO:0000313" key="6">
    <source>
        <dbReference type="Proteomes" id="UP001597368"/>
    </source>
</evidence>
<name>A0ABW4TBL9_9ACTN</name>
<keyword evidence="3" id="KW-0804">Transcription</keyword>
<keyword evidence="2" id="KW-0238">DNA-binding</keyword>
<comment type="caution">
    <text evidence="5">The sequence shown here is derived from an EMBL/GenBank/DDBJ whole genome shotgun (WGS) entry which is preliminary data.</text>
</comment>
<dbReference type="Pfam" id="PF12852">
    <property type="entry name" value="Cupin_6"/>
    <property type="match status" value="1"/>
</dbReference>
<dbReference type="Gene3D" id="2.60.120.10">
    <property type="entry name" value="Jelly Rolls"/>
    <property type="match status" value="1"/>
</dbReference>
<dbReference type="SMART" id="SM00342">
    <property type="entry name" value="HTH_ARAC"/>
    <property type="match status" value="1"/>
</dbReference>
<dbReference type="InterPro" id="IPR050204">
    <property type="entry name" value="AraC_XylS_family_regulators"/>
</dbReference>
<dbReference type="SUPFAM" id="SSF51182">
    <property type="entry name" value="RmlC-like cupins"/>
    <property type="match status" value="1"/>
</dbReference>
<dbReference type="EMBL" id="JBHUFV010000079">
    <property type="protein sequence ID" value="MFD1939106.1"/>
    <property type="molecule type" value="Genomic_DNA"/>
</dbReference>
<evidence type="ECO:0000313" key="5">
    <source>
        <dbReference type="EMBL" id="MFD1939106.1"/>
    </source>
</evidence>
<accession>A0ABW4TBL9</accession>
<gene>
    <name evidence="5" type="ORF">ACFSKW_47360</name>
</gene>